<name>X0TMW5_9ZZZZ</name>
<feature type="non-terminal residue" evidence="1">
    <location>
        <position position="1"/>
    </location>
</feature>
<proteinExistence type="predicted"/>
<evidence type="ECO:0008006" key="2">
    <source>
        <dbReference type="Google" id="ProtNLM"/>
    </source>
</evidence>
<protein>
    <recommendedName>
        <fullName evidence="2">GON domain-containing protein</fullName>
    </recommendedName>
</protein>
<comment type="caution">
    <text evidence="1">The sequence shown here is derived from an EMBL/GenBank/DDBJ whole genome shotgun (WGS) entry which is preliminary data.</text>
</comment>
<gene>
    <name evidence="1" type="ORF">S01H1_31980</name>
</gene>
<dbReference type="EMBL" id="BARS01019771">
    <property type="protein sequence ID" value="GAF94579.1"/>
    <property type="molecule type" value="Genomic_DNA"/>
</dbReference>
<evidence type="ECO:0000313" key="1">
    <source>
        <dbReference type="EMBL" id="GAF94579.1"/>
    </source>
</evidence>
<reference evidence="1" key="1">
    <citation type="journal article" date="2014" name="Front. Microbiol.">
        <title>High frequency of phylogenetically diverse reductive dehalogenase-homologous genes in deep subseafloor sedimentary metagenomes.</title>
        <authorList>
            <person name="Kawai M."/>
            <person name="Futagami T."/>
            <person name="Toyoda A."/>
            <person name="Takaki Y."/>
            <person name="Nishi S."/>
            <person name="Hori S."/>
            <person name="Arai W."/>
            <person name="Tsubouchi T."/>
            <person name="Morono Y."/>
            <person name="Uchiyama I."/>
            <person name="Ito T."/>
            <person name="Fujiyama A."/>
            <person name="Inagaki F."/>
            <person name="Takami H."/>
        </authorList>
    </citation>
    <scope>NUCLEOTIDE SEQUENCE</scope>
    <source>
        <strain evidence="1">Expedition CK06-06</strain>
    </source>
</reference>
<dbReference type="Pfam" id="PF12675">
    <property type="entry name" value="DUF3795"/>
    <property type="match status" value="1"/>
</dbReference>
<sequence>KMGKQDKNLIAYCGLYCGDCFSHKGRIADLSRDLRKELRQARFDKTAESMSTYSFFEVFKNYPQCYEVLGALVKLRCKKACKGGGGPSFCKMRKCCQKKDIEGCWECKEFETCEKLDFLKANHGNAHIKNLRKIKRQGAQKFLDGKKYWYAPVKTKHGGEIWKR</sequence>
<dbReference type="InterPro" id="IPR024227">
    <property type="entry name" value="DUF3795"/>
</dbReference>
<organism evidence="1">
    <name type="scientific">marine sediment metagenome</name>
    <dbReference type="NCBI Taxonomy" id="412755"/>
    <lineage>
        <taxon>unclassified sequences</taxon>
        <taxon>metagenomes</taxon>
        <taxon>ecological metagenomes</taxon>
    </lineage>
</organism>
<dbReference type="AlphaFoldDB" id="X0TMW5"/>
<accession>X0TMW5</accession>